<evidence type="ECO:0000313" key="2">
    <source>
        <dbReference type="Proteomes" id="UP000214646"/>
    </source>
</evidence>
<dbReference type="AlphaFoldDB" id="A0A225E0D0"/>
<dbReference type="SUPFAM" id="SSF55729">
    <property type="entry name" value="Acyl-CoA N-acyltransferases (Nat)"/>
    <property type="match status" value="1"/>
</dbReference>
<evidence type="ECO:0000313" key="1">
    <source>
        <dbReference type="EMBL" id="OWK47190.1"/>
    </source>
</evidence>
<dbReference type="OrthoDB" id="273552at2"/>
<accession>A0A225E0D0</accession>
<dbReference type="InterPro" id="IPR016181">
    <property type="entry name" value="Acyl_CoA_acyltransferase"/>
</dbReference>
<dbReference type="Proteomes" id="UP000214646">
    <property type="component" value="Unassembled WGS sequence"/>
</dbReference>
<organism evidence="1 2">
    <name type="scientific">Fimbriiglobus ruber</name>
    <dbReference type="NCBI Taxonomy" id="1908690"/>
    <lineage>
        <taxon>Bacteria</taxon>
        <taxon>Pseudomonadati</taxon>
        <taxon>Planctomycetota</taxon>
        <taxon>Planctomycetia</taxon>
        <taxon>Gemmatales</taxon>
        <taxon>Gemmataceae</taxon>
        <taxon>Fimbriiglobus</taxon>
    </lineage>
</organism>
<dbReference type="EMBL" id="NIDE01000001">
    <property type="protein sequence ID" value="OWK47190.1"/>
    <property type="molecule type" value="Genomic_DNA"/>
</dbReference>
<proteinExistence type="predicted"/>
<reference evidence="2" key="1">
    <citation type="submission" date="2017-06" db="EMBL/GenBank/DDBJ databases">
        <title>Genome analysis of Fimbriiglobus ruber SP5, the first member of the order Planctomycetales with confirmed chitinolytic capability.</title>
        <authorList>
            <person name="Ravin N.V."/>
            <person name="Rakitin A.L."/>
            <person name="Ivanova A.A."/>
            <person name="Beletsky A.V."/>
            <person name="Kulichevskaya I.S."/>
            <person name="Mardanov A.V."/>
            <person name="Dedysh S.N."/>
        </authorList>
    </citation>
    <scope>NUCLEOTIDE SEQUENCE [LARGE SCALE GENOMIC DNA]</scope>
    <source>
        <strain evidence="2">SP5</strain>
    </source>
</reference>
<protein>
    <submittedName>
        <fullName evidence="1">Uncharacterized protein</fullName>
    </submittedName>
</protein>
<comment type="caution">
    <text evidence="1">The sequence shown here is derived from an EMBL/GenBank/DDBJ whole genome shotgun (WGS) entry which is preliminary data.</text>
</comment>
<name>A0A225E0D0_9BACT</name>
<gene>
    <name evidence="1" type="ORF">FRUB_00889</name>
</gene>
<keyword evidence="2" id="KW-1185">Reference proteome</keyword>
<sequence length="218" mass="24346">MATFDLILRTGGCLHPTAGDPSEFASEYDGLLTCRSDEGIVTNVGRIHAIKLHAALAAEHHASLLELCDAHSDELFVLYALLYEPNGYVFREQIARRFEAYESDLLILDYVVLHPKWRGLKVGLMAVRKLIDLVGGGCGLVVTDVAPLRTGAHTQLRVPRSWIPNHTTAAGYRDAAVKIRRYFRKMGFRRLGRTPFYALPTSLQMPTAADLLRRPTME</sequence>
<dbReference type="RefSeq" id="WP_088252323.1">
    <property type="nucleotide sequence ID" value="NZ_NIDE01000001.1"/>
</dbReference>